<evidence type="ECO:0000313" key="4">
    <source>
        <dbReference type="Proteomes" id="UP001497392"/>
    </source>
</evidence>
<name>A0ABP1FH53_9CHLO</name>
<accession>A0ABP1FH53</accession>
<reference evidence="3 4" key="1">
    <citation type="submission" date="2024-06" db="EMBL/GenBank/DDBJ databases">
        <authorList>
            <person name="Kraege A."/>
            <person name="Thomma B."/>
        </authorList>
    </citation>
    <scope>NUCLEOTIDE SEQUENCE [LARGE SCALE GENOMIC DNA]</scope>
</reference>
<sequence length="239" mass="26303">MDASRLVFISVKDAKPKRKIALPVPDDATWDQFVQQVQSKLKLSSIDSIYLASSGEKITKLEDLQDIDELHVVEGSQPSVALENGSATVSQPGYKVLAQEAGSNHRSAAADEQHRSSAPSHASSYHRVAVADASSRQQQQGDAEGDMGRKYAKRSSGLRRTLQRFMPALFQPSLPVTTKDVKEETRGLAAEGRQASASRTRRRRGKTFTLRNAVTLLVLLGFLAMLSIMYSRLWPRLPA</sequence>
<gene>
    <name evidence="3" type="primary">g1056</name>
    <name evidence="3" type="ORF">VP750_LOCUS919</name>
</gene>
<protein>
    <submittedName>
        <fullName evidence="3">G1056 protein</fullName>
    </submittedName>
</protein>
<dbReference type="Proteomes" id="UP001497392">
    <property type="component" value="Unassembled WGS sequence"/>
</dbReference>
<keyword evidence="2" id="KW-0812">Transmembrane</keyword>
<dbReference type="EMBL" id="CAXHTA020000002">
    <property type="protein sequence ID" value="CAL5219260.1"/>
    <property type="molecule type" value="Genomic_DNA"/>
</dbReference>
<feature type="region of interest" description="Disordered" evidence="1">
    <location>
        <begin position="178"/>
        <end position="203"/>
    </location>
</feature>
<evidence type="ECO:0000256" key="2">
    <source>
        <dbReference type="SAM" id="Phobius"/>
    </source>
</evidence>
<feature type="transmembrane region" description="Helical" evidence="2">
    <location>
        <begin position="208"/>
        <end position="230"/>
    </location>
</feature>
<feature type="region of interest" description="Disordered" evidence="1">
    <location>
        <begin position="100"/>
        <end position="153"/>
    </location>
</feature>
<keyword evidence="4" id="KW-1185">Reference proteome</keyword>
<comment type="caution">
    <text evidence="3">The sequence shown here is derived from an EMBL/GenBank/DDBJ whole genome shotgun (WGS) entry which is preliminary data.</text>
</comment>
<keyword evidence="2" id="KW-1133">Transmembrane helix</keyword>
<keyword evidence="2" id="KW-0472">Membrane</keyword>
<evidence type="ECO:0000256" key="1">
    <source>
        <dbReference type="SAM" id="MobiDB-lite"/>
    </source>
</evidence>
<proteinExistence type="predicted"/>
<organism evidence="3 4">
    <name type="scientific">Coccomyxa viridis</name>
    <dbReference type="NCBI Taxonomy" id="1274662"/>
    <lineage>
        <taxon>Eukaryota</taxon>
        <taxon>Viridiplantae</taxon>
        <taxon>Chlorophyta</taxon>
        <taxon>core chlorophytes</taxon>
        <taxon>Trebouxiophyceae</taxon>
        <taxon>Trebouxiophyceae incertae sedis</taxon>
        <taxon>Coccomyxaceae</taxon>
        <taxon>Coccomyxa</taxon>
    </lineage>
</organism>
<evidence type="ECO:0000313" key="3">
    <source>
        <dbReference type="EMBL" id="CAL5219260.1"/>
    </source>
</evidence>